<evidence type="ECO:0000313" key="1">
    <source>
        <dbReference type="EMBL" id="KAJ7516688.1"/>
    </source>
</evidence>
<accession>A0ACC2AGK0</accession>
<sequence>MPPRRVGTAISQQRHRSSRGRMCVIVLLAVSVIAPLIFLAGRASRFSSALAAGRNDFLEWQSTINNLDSLKNLRGIEQIQSLLPEEVLSVFSSKDEDNGQLNLNIVGGKDLSSLLVKEQVLDISRQNYTQRNVSTKDYKATDMQQQQGLRTDESANKGSRGQNPAEGGKLLQIKQAGVSSPESHEIIFQQNDNTTGDDQLNLLTLPSAENISQDHVQMIGMKVDAGANPLVSTNSSTAKNAVTKPQVARQARNVSARQTRKEKKASKAGNAVPRQVRLSTGVQYLPSKQQKNESPDSQVKSMRDLLIKAKAYAAIAQAHHDGKLLRDLRFVIKDCQDALGDATTDTQLPGSVPERVKLMEYIMAKADDQLYDCTEMVEKMKLLLHMEEETSRSLRKESLFLSQLAAKTIPKGLHCLSMRLTVEYYLLASHEHKLPNQGNLEDPTLYHYALFSDNVLAAGVVVNSTVFHAMDPEKHVFHVVTDRLNYGAMNMWFLKNPPGKATIHIENVDSFTWLNSSYSPVLRQLESAAMREYYFKANQPEHLAPGLKFRNPKYLSMLNHLRFYLPHIYPKLDKILFLDDDIVVQKDLTPLWSIDMRGKVNGAVETCGASFHRFDKYLNFSNPLISKQFDPNACGWAYGMNVFDLQQWKKMDITGIYHKWQEKNEDRMLWRLGTLPAGLLTFYNLTFSLEKHWHVLGLGYSALVSSKEIENAAVIHYNGNMKPWLEIGMEKYKHYWRRYVKLDEPFLQQCNVNL</sequence>
<organism evidence="1 2">
    <name type="scientific">Diphasiastrum complanatum</name>
    <name type="common">Issler's clubmoss</name>
    <name type="synonym">Lycopodium complanatum</name>
    <dbReference type="NCBI Taxonomy" id="34168"/>
    <lineage>
        <taxon>Eukaryota</taxon>
        <taxon>Viridiplantae</taxon>
        <taxon>Streptophyta</taxon>
        <taxon>Embryophyta</taxon>
        <taxon>Tracheophyta</taxon>
        <taxon>Lycopodiopsida</taxon>
        <taxon>Lycopodiales</taxon>
        <taxon>Lycopodiaceae</taxon>
        <taxon>Lycopodioideae</taxon>
        <taxon>Diphasiastrum</taxon>
    </lineage>
</organism>
<dbReference type="EMBL" id="CM055113">
    <property type="protein sequence ID" value="KAJ7516688.1"/>
    <property type="molecule type" value="Genomic_DNA"/>
</dbReference>
<proteinExistence type="predicted"/>
<comment type="caution">
    <text evidence="1">The sequence shown here is derived from an EMBL/GenBank/DDBJ whole genome shotgun (WGS) entry which is preliminary data.</text>
</comment>
<keyword evidence="2" id="KW-1185">Reference proteome</keyword>
<evidence type="ECO:0000313" key="2">
    <source>
        <dbReference type="Proteomes" id="UP001162992"/>
    </source>
</evidence>
<protein>
    <submittedName>
        <fullName evidence="1">Uncharacterized protein</fullName>
    </submittedName>
</protein>
<name>A0ACC2AGK0_DIPCM</name>
<reference evidence="2" key="1">
    <citation type="journal article" date="2024" name="Proc. Natl. Acad. Sci. U.S.A.">
        <title>Extraordinary preservation of gene collinearity over three hundred million years revealed in homosporous lycophytes.</title>
        <authorList>
            <person name="Li C."/>
            <person name="Wickell D."/>
            <person name="Kuo L.Y."/>
            <person name="Chen X."/>
            <person name="Nie B."/>
            <person name="Liao X."/>
            <person name="Peng D."/>
            <person name="Ji J."/>
            <person name="Jenkins J."/>
            <person name="Williams M."/>
            <person name="Shu S."/>
            <person name="Plott C."/>
            <person name="Barry K."/>
            <person name="Rajasekar S."/>
            <person name="Grimwood J."/>
            <person name="Han X."/>
            <person name="Sun S."/>
            <person name="Hou Z."/>
            <person name="He W."/>
            <person name="Dai G."/>
            <person name="Sun C."/>
            <person name="Schmutz J."/>
            <person name="Leebens-Mack J.H."/>
            <person name="Li F.W."/>
            <person name="Wang L."/>
        </authorList>
    </citation>
    <scope>NUCLEOTIDE SEQUENCE [LARGE SCALE GENOMIC DNA]</scope>
    <source>
        <strain evidence="2">cv. PW_Plant_1</strain>
    </source>
</reference>
<gene>
    <name evidence="1" type="ORF">O6H91_22G067500</name>
</gene>
<dbReference type="Proteomes" id="UP001162992">
    <property type="component" value="Chromosome 22"/>
</dbReference>